<accession>A0A6G1I596</accession>
<dbReference type="OrthoDB" id="361102at2759"/>
<keyword evidence="4" id="KW-1185">Reference proteome</keyword>
<feature type="compositionally biased region" description="Acidic residues" evidence="1">
    <location>
        <begin position="393"/>
        <end position="403"/>
    </location>
</feature>
<dbReference type="InterPro" id="IPR039997">
    <property type="entry name" value="TFE"/>
</dbReference>
<evidence type="ECO:0000313" key="3">
    <source>
        <dbReference type="EMBL" id="KAF2403239.1"/>
    </source>
</evidence>
<gene>
    <name evidence="3" type="ORF">EJ06DRAFT_528185</name>
</gene>
<dbReference type="PANTHER" id="PTHR13097">
    <property type="entry name" value="TRANSCRIPTION INITIATION FACTOR IIE, ALPHA SUBUNIT"/>
    <property type="match status" value="1"/>
</dbReference>
<name>A0A6G1I596_9PEZI</name>
<dbReference type="PANTHER" id="PTHR13097:SF7">
    <property type="entry name" value="GENERAL TRANSCRIPTION FACTOR IIE SUBUNIT 1"/>
    <property type="match status" value="1"/>
</dbReference>
<feature type="compositionally biased region" description="Acidic residues" evidence="1">
    <location>
        <begin position="343"/>
        <end position="362"/>
    </location>
</feature>
<dbReference type="InterPro" id="IPR002853">
    <property type="entry name" value="TFIIE_asu"/>
</dbReference>
<dbReference type="EMBL" id="ML996690">
    <property type="protein sequence ID" value="KAF2403239.1"/>
    <property type="molecule type" value="Genomic_DNA"/>
</dbReference>
<dbReference type="AlphaFoldDB" id="A0A6G1I596"/>
<dbReference type="InterPro" id="IPR013083">
    <property type="entry name" value="Znf_RING/FYVE/PHD"/>
</dbReference>
<feature type="compositionally biased region" description="Polar residues" evidence="1">
    <location>
        <begin position="271"/>
        <end position="285"/>
    </location>
</feature>
<evidence type="ECO:0000256" key="1">
    <source>
        <dbReference type="SAM" id="MobiDB-lite"/>
    </source>
</evidence>
<feature type="domain" description="Transcription initiation factor IIE subunit alpha N-terminal" evidence="2">
    <location>
        <begin position="18"/>
        <end position="171"/>
    </location>
</feature>
<dbReference type="Pfam" id="PF02002">
    <property type="entry name" value="TFIIE_alpha"/>
    <property type="match status" value="1"/>
</dbReference>
<dbReference type="GO" id="GO:0006367">
    <property type="term" value="P:transcription initiation at RNA polymerase II promoter"/>
    <property type="evidence" value="ECO:0007669"/>
    <property type="project" value="InterPro"/>
</dbReference>
<organism evidence="3 4">
    <name type="scientific">Trichodelitschia bisporula</name>
    <dbReference type="NCBI Taxonomy" id="703511"/>
    <lineage>
        <taxon>Eukaryota</taxon>
        <taxon>Fungi</taxon>
        <taxon>Dikarya</taxon>
        <taxon>Ascomycota</taxon>
        <taxon>Pezizomycotina</taxon>
        <taxon>Dothideomycetes</taxon>
        <taxon>Dothideomycetes incertae sedis</taxon>
        <taxon>Phaeotrichales</taxon>
        <taxon>Phaeotrichaceae</taxon>
        <taxon>Trichodelitschia</taxon>
    </lineage>
</organism>
<protein>
    <recommendedName>
        <fullName evidence="2">Transcription initiation factor IIE subunit alpha N-terminal domain-containing protein</fullName>
    </recommendedName>
</protein>
<proteinExistence type="predicted"/>
<sequence>MEKAHILARMTARAFYDMDHVVVVDALATHISMPIEDLRQVFTNTGKNKQDIQKLCGRLREGGLVSVYTRQETKAGAQKPTAVEYYYVDPRRAVDATKYRLHMVEEQLRKIARPTTEKKEFSCPRCKAEWTQMDVLDSVDPAGRGSGFVCKRCSTVLDYHPNDPETEEADGPLGQFNKQLGWLIQLLREVDNTTVPELTGEAALEAQRPIPREATYDFAHNFETAAPAKRPSAVKGMATAPAKIEVKITTDQERSAAQQAAAAEEKAKLAHQNQLPAWHTQSTVSKEAAATGNHAQPSRSEETLAPLGSGEPEEKKPGGNDLFDSYFQALEEERRALAQQRNEDEEMEDEDEDEEEEFEDVPTESLAVKRPKLEASTPADDSATTTPAAPPQEDSEEEFEDVA</sequence>
<dbReference type="InterPro" id="IPR024550">
    <property type="entry name" value="TFIIEa/SarR/Rpc3_HTH_dom"/>
</dbReference>
<feature type="compositionally biased region" description="Low complexity" evidence="1">
    <location>
        <begin position="375"/>
        <end position="387"/>
    </location>
</feature>
<feature type="region of interest" description="Disordered" evidence="1">
    <location>
        <begin position="268"/>
        <end position="403"/>
    </location>
</feature>
<reference evidence="3" key="1">
    <citation type="journal article" date="2020" name="Stud. Mycol.">
        <title>101 Dothideomycetes genomes: a test case for predicting lifestyles and emergence of pathogens.</title>
        <authorList>
            <person name="Haridas S."/>
            <person name="Albert R."/>
            <person name="Binder M."/>
            <person name="Bloem J."/>
            <person name="Labutti K."/>
            <person name="Salamov A."/>
            <person name="Andreopoulos B."/>
            <person name="Baker S."/>
            <person name="Barry K."/>
            <person name="Bills G."/>
            <person name="Bluhm B."/>
            <person name="Cannon C."/>
            <person name="Castanera R."/>
            <person name="Culley D."/>
            <person name="Daum C."/>
            <person name="Ezra D."/>
            <person name="Gonzalez J."/>
            <person name="Henrissat B."/>
            <person name="Kuo A."/>
            <person name="Liang C."/>
            <person name="Lipzen A."/>
            <person name="Lutzoni F."/>
            <person name="Magnuson J."/>
            <person name="Mondo S."/>
            <person name="Nolan M."/>
            <person name="Ohm R."/>
            <person name="Pangilinan J."/>
            <person name="Park H.-J."/>
            <person name="Ramirez L."/>
            <person name="Alfaro M."/>
            <person name="Sun H."/>
            <person name="Tritt A."/>
            <person name="Yoshinaga Y."/>
            <person name="Zwiers L.-H."/>
            <person name="Turgeon B."/>
            <person name="Goodwin S."/>
            <person name="Spatafora J."/>
            <person name="Crous P."/>
            <person name="Grigoriev I."/>
        </authorList>
    </citation>
    <scope>NUCLEOTIDE SEQUENCE</scope>
    <source>
        <strain evidence="3">CBS 262.69</strain>
    </source>
</reference>
<dbReference type="Gene3D" id="3.30.40.10">
    <property type="entry name" value="Zinc/RING finger domain, C3HC4 (zinc finger)"/>
    <property type="match status" value="1"/>
</dbReference>
<dbReference type="GO" id="GO:0005673">
    <property type="term" value="C:transcription factor TFIIE complex"/>
    <property type="evidence" value="ECO:0007669"/>
    <property type="project" value="TreeGrafter"/>
</dbReference>
<evidence type="ECO:0000313" key="4">
    <source>
        <dbReference type="Proteomes" id="UP000799640"/>
    </source>
</evidence>
<dbReference type="SMART" id="SM00531">
    <property type="entry name" value="TFIIE"/>
    <property type="match status" value="1"/>
</dbReference>
<evidence type="ECO:0000259" key="2">
    <source>
        <dbReference type="SMART" id="SM00531"/>
    </source>
</evidence>
<dbReference type="Proteomes" id="UP000799640">
    <property type="component" value="Unassembled WGS sequence"/>
</dbReference>